<keyword evidence="1" id="KW-0812">Transmembrane</keyword>
<evidence type="ECO:0000256" key="1">
    <source>
        <dbReference type="SAM" id="Phobius"/>
    </source>
</evidence>
<accession>A0ABQ6HTL5</accession>
<organism evidence="2 3">
    <name type="scientific">Arsenicicoccus piscis</name>
    <dbReference type="NCBI Taxonomy" id="673954"/>
    <lineage>
        <taxon>Bacteria</taxon>
        <taxon>Bacillati</taxon>
        <taxon>Actinomycetota</taxon>
        <taxon>Actinomycetes</taxon>
        <taxon>Micrococcales</taxon>
        <taxon>Intrasporangiaceae</taxon>
        <taxon>Arsenicicoccus</taxon>
    </lineage>
</organism>
<sequence>MPGTVELVVRLVGVLVVVVVAVGVVVTVVDGVGVLGDGDTASVVLPQALSASVVPAVSASTMPARAGRLRSAPALVLLRAARLVGRTVGRDMLGSPWWTDLSLS</sequence>
<dbReference type="Proteomes" id="UP001157109">
    <property type="component" value="Unassembled WGS sequence"/>
</dbReference>
<dbReference type="EMBL" id="BSUJ01000001">
    <property type="protein sequence ID" value="GMA21865.1"/>
    <property type="molecule type" value="Genomic_DNA"/>
</dbReference>
<proteinExistence type="predicted"/>
<protein>
    <recommendedName>
        <fullName evidence="4">Secreted protein</fullName>
    </recommendedName>
</protein>
<comment type="caution">
    <text evidence="2">The sequence shown here is derived from an EMBL/GenBank/DDBJ whole genome shotgun (WGS) entry which is preliminary data.</text>
</comment>
<feature type="transmembrane region" description="Helical" evidence="1">
    <location>
        <begin position="7"/>
        <end position="29"/>
    </location>
</feature>
<reference evidence="3" key="1">
    <citation type="journal article" date="2019" name="Int. J. Syst. Evol. Microbiol.">
        <title>The Global Catalogue of Microorganisms (GCM) 10K type strain sequencing project: providing services to taxonomists for standard genome sequencing and annotation.</title>
        <authorList>
            <consortium name="The Broad Institute Genomics Platform"/>
            <consortium name="The Broad Institute Genome Sequencing Center for Infectious Disease"/>
            <person name="Wu L."/>
            <person name="Ma J."/>
        </authorList>
    </citation>
    <scope>NUCLEOTIDE SEQUENCE [LARGE SCALE GENOMIC DNA]</scope>
    <source>
        <strain evidence="3">NBRC 105830</strain>
    </source>
</reference>
<evidence type="ECO:0000313" key="2">
    <source>
        <dbReference type="EMBL" id="GMA21865.1"/>
    </source>
</evidence>
<name>A0ABQ6HTL5_9MICO</name>
<keyword evidence="3" id="KW-1185">Reference proteome</keyword>
<evidence type="ECO:0008006" key="4">
    <source>
        <dbReference type="Google" id="ProtNLM"/>
    </source>
</evidence>
<keyword evidence="1" id="KW-1133">Transmembrane helix</keyword>
<evidence type="ECO:0000313" key="3">
    <source>
        <dbReference type="Proteomes" id="UP001157109"/>
    </source>
</evidence>
<gene>
    <name evidence="2" type="ORF">GCM10025862_38860</name>
</gene>
<keyword evidence="1" id="KW-0472">Membrane</keyword>